<dbReference type="PRINTS" id="PR00344">
    <property type="entry name" value="BCTRLSENSOR"/>
</dbReference>
<organism evidence="13 15">
    <name type="scientific">Acutalibacter muris</name>
    <dbReference type="NCBI Taxonomy" id="1796620"/>
    <lineage>
        <taxon>Bacteria</taxon>
        <taxon>Bacillati</taxon>
        <taxon>Bacillota</taxon>
        <taxon>Clostridia</taxon>
        <taxon>Eubacteriales</taxon>
        <taxon>Acutalibacteraceae</taxon>
        <taxon>Acutalibacter</taxon>
    </lineage>
</organism>
<keyword evidence="9" id="KW-0812">Transmembrane</keyword>
<gene>
    <name evidence="12" type="ORF">ADH66_05215</name>
    <name evidence="13" type="ORF">I5Q82_15295</name>
</gene>
<evidence type="ECO:0000256" key="8">
    <source>
        <dbReference type="SAM" id="Coils"/>
    </source>
</evidence>
<dbReference type="SMART" id="SM00388">
    <property type="entry name" value="HisKA"/>
    <property type="match status" value="1"/>
</dbReference>
<dbReference type="PANTHER" id="PTHR45453">
    <property type="entry name" value="PHOSPHATE REGULON SENSOR PROTEIN PHOR"/>
    <property type="match status" value="1"/>
</dbReference>
<dbReference type="EMBL" id="CP021422">
    <property type="protein sequence ID" value="ASB40111.1"/>
    <property type="molecule type" value="Genomic_DNA"/>
</dbReference>
<comment type="catalytic activity">
    <reaction evidence="1">
        <text>ATP + protein L-histidine = ADP + protein N-phospho-L-histidine.</text>
        <dbReference type="EC" id="2.7.13.3"/>
    </reaction>
</comment>
<dbReference type="EC" id="2.7.13.3" evidence="3"/>
<evidence type="ECO:0000256" key="6">
    <source>
        <dbReference type="ARBA" id="ARBA00022777"/>
    </source>
</evidence>
<dbReference type="Proteomes" id="UP000596035">
    <property type="component" value="Chromosome"/>
</dbReference>
<evidence type="ECO:0000313" key="13">
    <source>
        <dbReference type="EMBL" id="QQR29399.1"/>
    </source>
</evidence>
<feature type="transmembrane region" description="Helical" evidence="9">
    <location>
        <begin position="66"/>
        <end position="85"/>
    </location>
</feature>
<keyword evidence="7" id="KW-0902">Two-component regulatory system</keyword>
<dbReference type="RefSeq" id="WP_066534789.1">
    <property type="nucleotide sequence ID" value="NZ_CP021422.1"/>
</dbReference>
<dbReference type="InterPro" id="IPR003594">
    <property type="entry name" value="HATPase_dom"/>
</dbReference>
<protein>
    <recommendedName>
        <fullName evidence="3">histidine kinase</fullName>
        <ecNumber evidence="3">2.7.13.3</ecNumber>
    </recommendedName>
</protein>
<keyword evidence="5" id="KW-0808">Transferase</keyword>
<feature type="domain" description="Histidine kinase" evidence="10">
    <location>
        <begin position="161"/>
        <end position="371"/>
    </location>
</feature>
<evidence type="ECO:0000313" key="12">
    <source>
        <dbReference type="EMBL" id="ASB40111.1"/>
    </source>
</evidence>
<dbReference type="SUPFAM" id="SSF55874">
    <property type="entry name" value="ATPase domain of HSP90 chaperone/DNA topoisomerase II/histidine kinase"/>
    <property type="match status" value="1"/>
</dbReference>
<accession>A0A1Z2XNY6</accession>
<dbReference type="GO" id="GO:0016036">
    <property type="term" value="P:cellular response to phosphate starvation"/>
    <property type="evidence" value="ECO:0007669"/>
    <property type="project" value="TreeGrafter"/>
</dbReference>
<reference evidence="12" key="1">
    <citation type="journal article" date="2017" name="Genome Announc.">
        <title>High-Quality Whole-Genome Sequences of the Oligo-Mouse-Microbiota Bacterial Community.</title>
        <authorList>
            <person name="Garzetti D."/>
            <person name="Brugiroux S."/>
            <person name="Bunk B."/>
            <person name="Pukall R."/>
            <person name="McCoy K.D."/>
            <person name="Macpherson A.J."/>
            <person name="Stecher B."/>
        </authorList>
    </citation>
    <scope>NUCLEOTIDE SEQUENCE</scope>
    <source>
        <strain evidence="12">KB18</strain>
    </source>
</reference>
<dbReference type="GO" id="GO:0005886">
    <property type="term" value="C:plasma membrane"/>
    <property type="evidence" value="ECO:0007669"/>
    <property type="project" value="TreeGrafter"/>
</dbReference>
<proteinExistence type="predicted"/>
<comment type="subcellular location">
    <subcellularLocation>
        <location evidence="2">Membrane</location>
    </subcellularLocation>
</comment>
<dbReference type="Proteomes" id="UP000196710">
    <property type="component" value="Chromosome"/>
</dbReference>
<reference evidence="13 15" key="3">
    <citation type="submission" date="2020-11" db="EMBL/GenBank/DDBJ databases">
        <title>Closed and high quality bacterial genomes of the OMM12 community.</title>
        <authorList>
            <person name="Marbouty M."/>
            <person name="Lamy-Besnier Q."/>
            <person name="Debarbieux L."/>
            <person name="Koszul R."/>
        </authorList>
    </citation>
    <scope>NUCLEOTIDE SEQUENCE [LARGE SCALE GENOMIC DNA]</scope>
    <source>
        <strain evidence="13 15">KB18</strain>
    </source>
</reference>
<dbReference type="SUPFAM" id="SSF158472">
    <property type="entry name" value="HAMP domain-like"/>
    <property type="match status" value="1"/>
</dbReference>
<dbReference type="GO" id="GO:0004721">
    <property type="term" value="F:phosphoprotein phosphatase activity"/>
    <property type="evidence" value="ECO:0007669"/>
    <property type="project" value="TreeGrafter"/>
</dbReference>
<dbReference type="PROSITE" id="PS50885">
    <property type="entry name" value="HAMP"/>
    <property type="match status" value="1"/>
</dbReference>
<dbReference type="Gene3D" id="1.10.287.130">
    <property type="match status" value="1"/>
</dbReference>
<dbReference type="SUPFAM" id="SSF47384">
    <property type="entry name" value="Homodimeric domain of signal transducing histidine kinase"/>
    <property type="match status" value="1"/>
</dbReference>
<evidence type="ECO:0000256" key="4">
    <source>
        <dbReference type="ARBA" id="ARBA00022553"/>
    </source>
</evidence>
<dbReference type="GO" id="GO:0000155">
    <property type="term" value="F:phosphorelay sensor kinase activity"/>
    <property type="evidence" value="ECO:0007669"/>
    <property type="project" value="InterPro"/>
</dbReference>
<dbReference type="Pfam" id="PF00672">
    <property type="entry name" value="HAMP"/>
    <property type="match status" value="1"/>
</dbReference>
<evidence type="ECO:0000256" key="7">
    <source>
        <dbReference type="ARBA" id="ARBA00023012"/>
    </source>
</evidence>
<keyword evidence="8" id="KW-0175">Coiled coil</keyword>
<dbReference type="InterPro" id="IPR036890">
    <property type="entry name" value="HATPase_C_sf"/>
</dbReference>
<keyword evidence="6 13" id="KW-0418">Kinase</keyword>
<dbReference type="InterPro" id="IPR036097">
    <property type="entry name" value="HisK_dim/P_sf"/>
</dbReference>
<dbReference type="EMBL" id="CP065321">
    <property type="protein sequence ID" value="QQR29399.1"/>
    <property type="molecule type" value="Genomic_DNA"/>
</dbReference>
<keyword evidence="4" id="KW-0597">Phosphoprotein</keyword>
<dbReference type="CDD" id="cd06225">
    <property type="entry name" value="HAMP"/>
    <property type="match status" value="1"/>
</dbReference>
<evidence type="ECO:0000259" key="10">
    <source>
        <dbReference type="PROSITE" id="PS50109"/>
    </source>
</evidence>
<dbReference type="PANTHER" id="PTHR45453:SF3">
    <property type="entry name" value="HISTIDINE KINASE"/>
    <property type="match status" value="1"/>
</dbReference>
<evidence type="ECO:0000259" key="11">
    <source>
        <dbReference type="PROSITE" id="PS50885"/>
    </source>
</evidence>
<feature type="domain" description="HAMP" evidence="11">
    <location>
        <begin position="87"/>
        <end position="139"/>
    </location>
</feature>
<dbReference type="CDD" id="cd00082">
    <property type="entry name" value="HisKA"/>
    <property type="match status" value="1"/>
</dbReference>
<evidence type="ECO:0000256" key="5">
    <source>
        <dbReference type="ARBA" id="ARBA00022679"/>
    </source>
</evidence>
<keyword evidence="9" id="KW-1133">Transmembrane helix</keyword>
<name>A0A1Z2XNY6_9FIRM</name>
<dbReference type="InterPro" id="IPR003661">
    <property type="entry name" value="HisK_dim/P_dom"/>
</dbReference>
<dbReference type="AlphaFoldDB" id="A0A1Z2XNY6"/>
<evidence type="ECO:0000313" key="14">
    <source>
        <dbReference type="Proteomes" id="UP000196710"/>
    </source>
</evidence>
<evidence type="ECO:0000256" key="2">
    <source>
        <dbReference type="ARBA" id="ARBA00004370"/>
    </source>
</evidence>
<dbReference type="InterPro" id="IPR004358">
    <property type="entry name" value="Sig_transdc_His_kin-like_C"/>
</dbReference>
<dbReference type="KEGG" id="amur:ADH66_05215"/>
<dbReference type="Pfam" id="PF00512">
    <property type="entry name" value="HisKA"/>
    <property type="match status" value="1"/>
</dbReference>
<feature type="coiled-coil region" evidence="8">
    <location>
        <begin position="124"/>
        <end position="161"/>
    </location>
</feature>
<keyword evidence="9" id="KW-0472">Membrane</keyword>
<dbReference type="InterPro" id="IPR005467">
    <property type="entry name" value="His_kinase_dom"/>
</dbReference>
<dbReference type="SMART" id="SM00387">
    <property type="entry name" value="HATPase_c"/>
    <property type="match status" value="1"/>
</dbReference>
<evidence type="ECO:0000256" key="9">
    <source>
        <dbReference type="SAM" id="Phobius"/>
    </source>
</evidence>
<dbReference type="Gene3D" id="6.10.340.10">
    <property type="match status" value="1"/>
</dbReference>
<dbReference type="InterPro" id="IPR050351">
    <property type="entry name" value="BphY/WalK/GraS-like"/>
</dbReference>
<dbReference type="Gene3D" id="3.30.565.10">
    <property type="entry name" value="Histidine kinase-like ATPase, C-terminal domain"/>
    <property type="match status" value="1"/>
</dbReference>
<dbReference type="SMART" id="SM00304">
    <property type="entry name" value="HAMP"/>
    <property type="match status" value="1"/>
</dbReference>
<evidence type="ECO:0000256" key="1">
    <source>
        <dbReference type="ARBA" id="ARBA00000085"/>
    </source>
</evidence>
<feature type="transmembrane region" description="Helical" evidence="9">
    <location>
        <begin position="12"/>
        <end position="33"/>
    </location>
</feature>
<reference evidence="14" key="2">
    <citation type="submission" date="2017-05" db="EMBL/GenBank/DDBJ databases">
        <title>Improved OligoMM genomes.</title>
        <authorList>
            <person name="Garzetti D."/>
        </authorList>
    </citation>
    <scope>NUCLEOTIDE SEQUENCE [LARGE SCALE GENOMIC DNA]</scope>
    <source>
        <strain evidence="14">KB18</strain>
    </source>
</reference>
<evidence type="ECO:0000256" key="3">
    <source>
        <dbReference type="ARBA" id="ARBA00012438"/>
    </source>
</evidence>
<evidence type="ECO:0000313" key="15">
    <source>
        <dbReference type="Proteomes" id="UP000596035"/>
    </source>
</evidence>
<keyword evidence="14" id="KW-1185">Reference proteome</keyword>
<sequence length="371" mass="41371">MRNLKLFTKIFLYTFLVMLFVTVMAHVFLYVLAPQMTVSTNRFVEGAIIESDVNTGILIKSAIGKALPVSLLCCAIISAGCSLLFSRAMTRPIKQIAVTTEKMEKLDKAAACVVHTKDEIGELAARVNKLYASLLSTIENLEEEKQNVREAERLKIDFLRAASHELKTPVTALNAILENMILGIGKYKDRDRCLLECKEITGQLSFMIKEILDTSRLDFTQEKQDAGTFDLSERLPAICEPYQLIAKAKGLDFSFSIQGKCPVHTSKKSLEKILSNLLSNAVAYTKPGCKITVILNARQIKIENECTPIPPDKLAHVFEPFYRPDFARDRKDGGNGLGLYIVDTLSKALGMPYQFEATKNPPGMCFTLYLP</sequence>
<dbReference type="PROSITE" id="PS50109">
    <property type="entry name" value="HIS_KIN"/>
    <property type="match status" value="1"/>
</dbReference>
<dbReference type="Pfam" id="PF02518">
    <property type="entry name" value="HATPase_c"/>
    <property type="match status" value="1"/>
</dbReference>
<dbReference type="InterPro" id="IPR003660">
    <property type="entry name" value="HAMP_dom"/>
</dbReference>